<evidence type="ECO:0000256" key="1">
    <source>
        <dbReference type="SAM" id="MobiDB-lite"/>
    </source>
</evidence>
<evidence type="ECO:0000313" key="3">
    <source>
        <dbReference type="Proteomes" id="UP001066276"/>
    </source>
</evidence>
<dbReference type="AlphaFoldDB" id="A0AAV7TS06"/>
<sequence length="126" mass="13530">MVSSRPRCDRMRGKRGGDHRAGGFDARDSPRQAGGEPGHQHHPRTSPPKAGNQANLLRQVAREEGRRRCWESPAGAAIAGQAPRTVYNPCASDGTQALAVHNSGPSEPRQQLRDSGDPTVCTLRAC</sequence>
<organism evidence="2 3">
    <name type="scientific">Pleurodeles waltl</name>
    <name type="common">Iberian ribbed newt</name>
    <dbReference type="NCBI Taxonomy" id="8319"/>
    <lineage>
        <taxon>Eukaryota</taxon>
        <taxon>Metazoa</taxon>
        <taxon>Chordata</taxon>
        <taxon>Craniata</taxon>
        <taxon>Vertebrata</taxon>
        <taxon>Euteleostomi</taxon>
        <taxon>Amphibia</taxon>
        <taxon>Batrachia</taxon>
        <taxon>Caudata</taxon>
        <taxon>Salamandroidea</taxon>
        <taxon>Salamandridae</taxon>
        <taxon>Pleurodelinae</taxon>
        <taxon>Pleurodeles</taxon>
    </lineage>
</organism>
<protein>
    <submittedName>
        <fullName evidence="2">Uncharacterized protein</fullName>
    </submittedName>
</protein>
<feature type="region of interest" description="Disordered" evidence="1">
    <location>
        <begin position="1"/>
        <end position="54"/>
    </location>
</feature>
<feature type="compositionally biased region" description="Basic and acidic residues" evidence="1">
    <location>
        <begin position="1"/>
        <end position="30"/>
    </location>
</feature>
<feature type="region of interest" description="Disordered" evidence="1">
    <location>
        <begin position="97"/>
        <end position="120"/>
    </location>
</feature>
<reference evidence="2" key="1">
    <citation type="journal article" date="2022" name="bioRxiv">
        <title>Sequencing and chromosome-scale assembly of the giantPleurodeles waltlgenome.</title>
        <authorList>
            <person name="Brown T."/>
            <person name="Elewa A."/>
            <person name="Iarovenko S."/>
            <person name="Subramanian E."/>
            <person name="Araus A.J."/>
            <person name="Petzold A."/>
            <person name="Susuki M."/>
            <person name="Suzuki K.-i.T."/>
            <person name="Hayashi T."/>
            <person name="Toyoda A."/>
            <person name="Oliveira C."/>
            <person name="Osipova E."/>
            <person name="Leigh N.D."/>
            <person name="Simon A."/>
            <person name="Yun M.H."/>
        </authorList>
    </citation>
    <scope>NUCLEOTIDE SEQUENCE</scope>
    <source>
        <strain evidence="2">20211129_DDA</strain>
        <tissue evidence="2">Liver</tissue>
    </source>
</reference>
<evidence type="ECO:0000313" key="2">
    <source>
        <dbReference type="EMBL" id="KAJ1179251.1"/>
    </source>
</evidence>
<gene>
    <name evidence="2" type="ORF">NDU88_004486</name>
</gene>
<accession>A0AAV7TS06</accession>
<proteinExistence type="predicted"/>
<dbReference type="EMBL" id="JANPWB010000006">
    <property type="protein sequence ID" value="KAJ1179251.1"/>
    <property type="molecule type" value="Genomic_DNA"/>
</dbReference>
<comment type="caution">
    <text evidence="2">The sequence shown here is derived from an EMBL/GenBank/DDBJ whole genome shotgun (WGS) entry which is preliminary data.</text>
</comment>
<dbReference type="Proteomes" id="UP001066276">
    <property type="component" value="Chromosome 3_2"/>
</dbReference>
<name>A0AAV7TS06_PLEWA</name>
<keyword evidence="3" id="KW-1185">Reference proteome</keyword>